<evidence type="ECO:0000259" key="2">
    <source>
        <dbReference type="Pfam" id="PF09917"/>
    </source>
</evidence>
<dbReference type="AlphaFoldDB" id="A0A1M6FCS8"/>
<dbReference type="PANTHER" id="PTHR36919:SF3">
    <property type="entry name" value="BLL5882 PROTEIN"/>
    <property type="match status" value="1"/>
</dbReference>
<evidence type="ECO:0000256" key="1">
    <source>
        <dbReference type="SAM" id="SignalP"/>
    </source>
</evidence>
<reference evidence="4" key="1">
    <citation type="submission" date="2016-11" db="EMBL/GenBank/DDBJ databases">
        <authorList>
            <person name="Varghese N."/>
            <person name="Submissions S."/>
        </authorList>
    </citation>
    <scope>NUCLEOTIDE SEQUENCE [LARGE SCALE GENOMIC DNA]</scope>
    <source>
        <strain evidence="4">DSM 26349</strain>
    </source>
</reference>
<keyword evidence="1" id="KW-0732">Signal</keyword>
<dbReference type="STRING" id="797419.SAMN05216556_108114"/>
<accession>A0A1M6FCS8</accession>
<dbReference type="RefSeq" id="WP_073216784.1">
    <property type="nucleotide sequence ID" value="NZ_FNNS01000008.1"/>
</dbReference>
<dbReference type="Pfam" id="PF09917">
    <property type="entry name" value="DUF2147"/>
    <property type="match status" value="1"/>
</dbReference>
<proteinExistence type="predicted"/>
<protein>
    <submittedName>
        <fullName evidence="3">Uncharacterized conserved protein, DUF2147 family</fullName>
    </submittedName>
</protein>
<dbReference type="OrthoDB" id="9814399at2"/>
<evidence type="ECO:0000313" key="3">
    <source>
        <dbReference type="EMBL" id="SHI95520.1"/>
    </source>
</evidence>
<feature type="domain" description="DUF2147" evidence="2">
    <location>
        <begin position="25"/>
        <end position="140"/>
    </location>
</feature>
<evidence type="ECO:0000313" key="4">
    <source>
        <dbReference type="Proteomes" id="UP000184172"/>
    </source>
</evidence>
<dbReference type="InterPro" id="IPR019223">
    <property type="entry name" value="DUF2147"/>
</dbReference>
<feature type="signal peptide" evidence="1">
    <location>
        <begin position="1"/>
        <end position="20"/>
    </location>
</feature>
<sequence>MKKTLLTFALIICAVLTGTAQDVVGKWKTIDDETGKPKSTVEIYKQNGKIYGKVIEIVDPTKRDATCVDCPGDAKGKPIIGLVILKDLEKDGDEYSGGTILDPNNGKVYKCLIALESPNKLKVRGYIGFSLMGRSQYWERVK</sequence>
<feature type="chain" id="PRO_5009917361" evidence="1">
    <location>
        <begin position="21"/>
        <end position="142"/>
    </location>
</feature>
<gene>
    <name evidence="3" type="ORF">SAMN04487908_107112</name>
</gene>
<dbReference type="Proteomes" id="UP000184172">
    <property type="component" value="Unassembled WGS sequence"/>
</dbReference>
<name>A0A1M6FCS8_9FLAO</name>
<dbReference type="EMBL" id="FQYV01000007">
    <property type="protein sequence ID" value="SHI95520.1"/>
    <property type="molecule type" value="Genomic_DNA"/>
</dbReference>
<dbReference type="PANTHER" id="PTHR36919">
    <property type="entry name" value="BLR1215 PROTEIN"/>
    <property type="match status" value="1"/>
</dbReference>
<organism evidence="3 4">
    <name type="scientific">Aequorivita viscosa</name>
    <dbReference type="NCBI Taxonomy" id="797419"/>
    <lineage>
        <taxon>Bacteria</taxon>
        <taxon>Pseudomonadati</taxon>
        <taxon>Bacteroidota</taxon>
        <taxon>Flavobacteriia</taxon>
        <taxon>Flavobacteriales</taxon>
        <taxon>Flavobacteriaceae</taxon>
        <taxon>Aequorivita</taxon>
    </lineage>
</organism>
<dbReference type="Gene3D" id="2.40.128.520">
    <property type="match status" value="1"/>
</dbReference>
<keyword evidence="4" id="KW-1185">Reference proteome</keyword>